<name>A0AA37TQU2_9GAMM</name>
<proteinExistence type="predicted"/>
<comment type="caution">
    <text evidence="3">The sequence shown here is derived from an EMBL/GenBank/DDBJ whole genome shotgun (WGS) entry which is preliminary data.</text>
</comment>
<evidence type="ECO:0000256" key="1">
    <source>
        <dbReference type="SAM" id="Phobius"/>
    </source>
</evidence>
<evidence type="ECO:0000259" key="2">
    <source>
        <dbReference type="Pfam" id="PF09834"/>
    </source>
</evidence>
<evidence type="ECO:0000313" key="3">
    <source>
        <dbReference type="EMBL" id="GLS83011.1"/>
    </source>
</evidence>
<dbReference type="Pfam" id="PF09834">
    <property type="entry name" value="DUF2061"/>
    <property type="match status" value="1"/>
</dbReference>
<dbReference type="AlphaFoldDB" id="A0AA37TQU2"/>
<dbReference type="InterPro" id="IPR018638">
    <property type="entry name" value="DUF2061_membrane"/>
</dbReference>
<feature type="domain" description="DUF2061" evidence="2">
    <location>
        <begin position="1"/>
        <end position="52"/>
    </location>
</feature>
<protein>
    <submittedName>
        <fullName evidence="3">Membrane protein</fullName>
    </submittedName>
</protein>
<keyword evidence="1" id="KW-1133">Transmembrane helix</keyword>
<organism evidence="3 4">
    <name type="scientific">Paraferrimonas haliotis</name>
    <dbReference type="NCBI Taxonomy" id="2013866"/>
    <lineage>
        <taxon>Bacteria</taxon>
        <taxon>Pseudomonadati</taxon>
        <taxon>Pseudomonadota</taxon>
        <taxon>Gammaproteobacteria</taxon>
        <taxon>Alteromonadales</taxon>
        <taxon>Ferrimonadaceae</taxon>
        <taxon>Paraferrimonas</taxon>
    </lineage>
</organism>
<reference evidence="3 4" key="1">
    <citation type="journal article" date="2014" name="Int. J. Syst. Evol. Microbiol.">
        <title>Complete genome sequence of Corynebacterium casei LMG S-19264T (=DSM 44701T), isolated from a smear-ripened cheese.</title>
        <authorList>
            <consortium name="US DOE Joint Genome Institute (JGI-PGF)"/>
            <person name="Walter F."/>
            <person name="Albersmeier A."/>
            <person name="Kalinowski J."/>
            <person name="Ruckert C."/>
        </authorList>
    </citation>
    <scope>NUCLEOTIDE SEQUENCE [LARGE SCALE GENOMIC DNA]</scope>
    <source>
        <strain evidence="3 4">NBRC 112785</strain>
    </source>
</reference>
<feature type="transmembrane region" description="Helical" evidence="1">
    <location>
        <begin position="12"/>
        <end position="35"/>
    </location>
</feature>
<dbReference type="RefSeq" id="WP_198950896.1">
    <property type="nucleotide sequence ID" value="NZ_BSPO01000002.1"/>
</dbReference>
<keyword evidence="1" id="KW-0472">Membrane</keyword>
<dbReference type="EMBL" id="BSPO01000002">
    <property type="protein sequence ID" value="GLS83011.1"/>
    <property type="molecule type" value="Genomic_DNA"/>
</dbReference>
<accession>A0AA37TQU2</accession>
<gene>
    <name evidence="3" type="ORF">GCM10007894_09880</name>
</gene>
<evidence type="ECO:0000313" key="4">
    <source>
        <dbReference type="Proteomes" id="UP001157439"/>
    </source>
</evidence>
<sequence>MAKSLTFTMMHFTIAFGVVYLMTGDIMVGGAVALIEPAINSVGYFFHEKIWERFHQKHAHAVQPS</sequence>
<keyword evidence="4" id="KW-1185">Reference proteome</keyword>
<dbReference type="Proteomes" id="UP001157439">
    <property type="component" value="Unassembled WGS sequence"/>
</dbReference>
<keyword evidence="1" id="KW-0812">Transmembrane</keyword>